<proteinExistence type="predicted"/>
<evidence type="ECO:0000313" key="2">
    <source>
        <dbReference type="EMBL" id="GEP29942.1"/>
    </source>
</evidence>
<name>A0A512L660_9PROT</name>
<sequence length="118" mass="13577">MRRNAKIQWLVLWSQNGKRDCPEFGVHLPQVGLCKQELPEQASSLFDVKCNRRPVEDRQHWGCPLDPLVLIRQCEQSGGVRSRAHAPHLAAEPDEQQLTLPREIDTEYSRHPSYGSPR</sequence>
<dbReference type="EMBL" id="BKAD01000009">
    <property type="protein sequence ID" value="GEP29942.1"/>
    <property type="molecule type" value="Genomic_DNA"/>
</dbReference>
<gene>
    <name evidence="2" type="ORF">TPL01_10800</name>
</gene>
<evidence type="ECO:0000313" key="3">
    <source>
        <dbReference type="Proteomes" id="UP000321337"/>
    </source>
</evidence>
<feature type="region of interest" description="Disordered" evidence="1">
    <location>
        <begin position="82"/>
        <end position="118"/>
    </location>
</feature>
<comment type="caution">
    <text evidence="2">The sequence shown here is derived from an EMBL/GenBank/DDBJ whole genome shotgun (WGS) entry which is preliminary data.</text>
</comment>
<protein>
    <submittedName>
        <fullName evidence="2">Uncharacterized protein</fullName>
    </submittedName>
</protein>
<evidence type="ECO:0000256" key="1">
    <source>
        <dbReference type="SAM" id="MobiDB-lite"/>
    </source>
</evidence>
<organism evidence="2 3">
    <name type="scientific">Sulfuriferula plumbiphila</name>
    <dbReference type="NCBI Taxonomy" id="171865"/>
    <lineage>
        <taxon>Bacteria</taxon>
        <taxon>Pseudomonadati</taxon>
        <taxon>Pseudomonadota</taxon>
        <taxon>Betaproteobacteria</taxon>
        <taxon>Nitrosomonadales</taxon>
        <taxon>Sulfuricellaceae</taxon>
        <taxon>Sulfuriferula</taxon>
    </lineage>
</organism>
<keyword evidence="3" id="KW-1185">Reference proteome</keyword>
<dbReference type="Proteomes" id="UP000321337">
    <property type="component" value="Unassembled WGS sequence"/>
</dbReference>
<dbReference type="AlphaFoldDB" id="A0A512L660"/>
<accession>A0A512L660</accession>
<reference evidence="2 3" key="1">
    <citation type="submission" date="2019-07" db="EMBL/GenBank/DDBJ databases">
        <title>Whole genome shotgun sequence of Thiobacillus plumbophilus NBRC 107929.</title>
        <authorList>
            <person name="Hosoyama A."/>
            <person name="Uohara A."/>
            <person name="Ohji S."/>
            <person name="Ichikawa N."/>
        </authorList>
    </citation>
    <scope>NUCLEOTIDE SEQUENCE [LARGE SCALE GENOMIC DNA]</scope>
    <source>
        <strain evidence="2 3">NBRC 107929</strain>
    </source>
</reference>